<dbReference type="SUPFAM" id="SSF53067">
    <property type="entry name" value="Actin-like ATPase domain"/>
    <property type="match status" value="1"/>
</dbReference>
<accession>A0A316A7J4</accession>
<comment type="caution">
    <text evidence="3">The sequence shown here is derived from an EMBL/GenBank/DDBJ whole genome shotgun (WGS) entry which is preliminary data.</text>
</comment>
<dbReference type="Gene3D" id="3.30.420.40">
    <property type="match status" value="2"/>
</dbReference>
<dbReference type="AlphaFoldDB" id="A0A316A7J4"/>
<dbReference type="InterPro" id="IPR043129">
    <property type="entry name" value="ATPase_NBD"/>
</dbReference>
<protein>
    <submittedName>
        <fullName evidence="3">Polyphosphate glucokinase</fullName>
    </submittedName>
</protein>
<keyword evidence="3" id="KW-0808">Transferase</keyword>
<dbReference type="PANTHER" id="PTHR18964">
    <property type="entry name" value="ROK (REPRESSOR, ORF, KINASE) FAMILY"/>
    <property type="match status" value="1"/>
</dbReference>
<dbReference type="NCBIfam" id="NF045942">
    <property type="entry name" value="PolPhglucPhase"/>
    <property type="match status" value="1"/>
</dbReference>
<gene>
    <name evidence="3" type="ORF">BXY45_11084</name>
</gene>
<comment type="similarity">
    <text evidence="1">Belongs to the ROK (NagC/XylR) family.</text>
</comment>
<feature type="region of interest" description="Disordered" evidence="2">
    <location>
        <begin position="1"/>
        <end position="25"/>
    </location>
</feature>
<keyword evidence="4" id="KW-1185">Reference proteome</keyword>
<name>A0A316A7J4_9ACTN</name>
<organism evidence="3 4">
    <name type="scientific">Quadrisphaera granulorum</name>
    <dbReference type="NCBI Taxonomy" id="317664"/>
    <lineage>
        <taxon>Bacteria</taxon>
        <taxon>Bacillati</taxon>
        <taxon>Actinomycetota</taxon>
        <taxon>Actinomycetes</taxon>
        <taxon>Kineosporiales</taxon>
        <taxon>Kineosporiaceae</taxon>
        <taxon>Quadrisphaera</taxon>
    </lineage>
</organism>
<dbReference type="InterPro" id="IPR000600">
    <property type="entry name" value="ROK"/>
</dbReference>
<dbReference type="CDD" id="cd24058">
    <property type="entry name" value="ASKHA_NBD_ROK_PPGK"/>
    <property type="match status" value="1"/>
</dbReference>
<proteinExistence type="inferred from homology"/>
<dbReference type="Proteomes" id="UP000245469">
    <property type="component" value="Unassembled WGS sequence"/>
</dbReference>
<evidence type="ECO:0000313" key="4">
    <source>
        <dbReference type="Proteomes" id="UP000245469"/>
    </source>
</evidence>
<dbReference type="EMBL" id="QGDQ01000010">
    <property type="protein sequence ID" value="PWJ53841.1"/>
    <property type="molecule type" value="Genomic_DNA"/>
</dbReference>
<sequence>MAPETSTEPTTQPTTDAGSAPGSAAGALTGTGIGIDIGGSGIKGAPVDLATGEFSGERIRIPTPQPSTPDAVSRVVKDIVDQISAQLPEGGAGIPVGITFPAVIQHGVARTAANVDKSWIDFDVATLMTAVTGHPVHVVNDADAAGIAEARYGAAKGVKGVVVLATLGTGIGTAVMVDGVLLPNTELGHLEVDGHDAETRASDAARERDDLSWSHWAKRLNRYFSSLEALLWPDLIVVGGGVSKKSEKFLPELSLRTPIVPAQLLNSAGIVGAAALASEQQRSSGS</sequence>
<evidence type="ECO:0000256" key="1">
    <source>
        <dbReference type="ARBA" id="ARBA00006479"/>
    </source>
</evidence>
<keyword evidence="3" id="KW-0418">Kinase</keyword>
<dbReference type="GO" id="GO:0016301">
    <property type="term" value="F:kinase activity"/>
    <property type="evidence" value="ECO:0007669"/>
    <property type="project" value="UniProtKB-KW"/>
</dbReference>
<dbReference type="PANTHER" id="PTHR18964:SF146">
    <property type="entry name" value="POLYPHOSPHATE GLUCOKINASE"/>
    <property type="match status" value="1"/>
</dbReference>
<evidence type="ECO:0000313" key="3">
    <source>
        <dbReference type="EMBL" id="PWJ53841.1"/>
    </source>
</evidence>
<evidence type="ECO:0000256" key="2">
    <source>
        <dbReference type="SAM" id="MobiDB-lite"/>
    </source>
</evidence>
<dbReference type="Pfam" id="PF00480">
    <property type="entry name" value="ROK"/>
    <property type="match status" value="1"/>
</dbReference>
<reference evidence="3 4" key="1">
    <citation type="submission" date="2018-03" db="EMBL/GenBank/DDBJ databases">
        <title>Genomic Encyclopedia of Archaeal and Bacterial Type Strains, Phase II (KMG-II): from individual species to whole genera.</title>
        <authorList>
            <person name="Goeker M."/>
        </authorList>
    </citation>
    <scope>NUCLEOTIDE SEQUENCE [LARGE SCALE GENOMIC DNA]</scope>
    <source>
        <strain evidence="3 4">DSM 44889</strain>
    </source>
</reference>